<dbReference type="Gene3D" id="3.30.1150.10">
    <property type="match status" value="1"/>
</dbReference>
<comment type="similarity">
    <text evidence="2">Belongs to the TonB family.</text>
</comment>
<name>J9FUV9_9ZZZZ</name>
<feature type="transmembrane region" description="Helical" evidence="10">
    <location>
        <begin position="38"/>
        <end position="57"/>
    </location>
</feature>
<evidence type="ECO:0000313" key="12">
    <source>
        <dbReference type="EMBL" id="EJW98288.1"/>
    </source>
</evidence>
<organism evidence="12">
    <name type="scientific">gut metagenome</name>
    <dbReference type="NCBI Taxonomy" id="749906"/>
    <lineage>
        <taxon>unclassified sequences</taxon>
        <taxon>metagenomes</taxon>
        <taxon>organismal metagenomes</taxon>
    </lineage>
</organism>
<evidence type="ECO:0000256" key="4">
    <source>
        <dbReference type="ARBA" id="ARBA00022475"/>
    </source>
</evidence>
<dbReference type="Pfam" id="PF03544">
    <property type="entry name" value="TonB_C"/>
    <property type="match status" value="1"/>
</dbReference>
<comment type="caution">
    <text evidence="12">The sequence shown here is derived from an EMBL/GenBank/DDBJ whole genome shotgun (WGS) entry which is preliminary data.</text>
</comment>
<dbReference type="PANTHER" id="PTHR33446:SF2">
    <property type="entry name" value="PROTEIN TONB"/>
    <property type="match status" value="1"/>
</dbReference>
<gene>
    <name evidence="12" type="ORF">EVA_13604</name>
</gene>
<dbReference type="InterPro" id="IPR037682">
    <property type="entry name" value="TonB_C"/>
</dbReference>
<evidence type="ECO:0000256" key="6">
    <source>
        <dbReference type="ARBA" id="ARBA00022692"/>
    </source>
</evidence>
<dbReference type="PROSITE" id="PS52015">
    <property type="entry name" value="TONB_CTD"/>
    <property type="match status" value="1"/>
</dbReference>
<evidence type="ECO:0000259" key="11">
    <source>
        <dbReference type="PROSITE" id="PS52015"/>
    </source>
</evidence>
<dbReference type="GO" id="GO:0098797">
    <property type="term" value="C:plasma membrane protein complex"/>
    <property type="evidence" value="ECO:0007669"/>
    <property type="project" value="TreeGrafter"/>
</dbReference>
<keyword evidence="3" id="KW-0813">Transport</keyword>
<evidence type="ECO:0000256" key="10">
    <source>
        <dbReference type="SAM" id="Phobius"/>
    </source>
</evidence>
<keyword evidence="4" id="KW-1003">Cell membrane</keyword>
<dbReference type="GO" id="GO:0015031">
    <property type="term" value="P:protein transport"/>
    <property type="evidence" value="ECO:0007669"/>
    <property type="project" value="UniProtKB-KW"/>
</dbReference>
<evidence type="ECO:0000256" key="3">
    <source>
        <dbReference type="ARBA" id="ARBA00022448"/>
    </source>
</evidence>
<sequence>MSKSNLVSEAWCNLIFEGRNKGYGAYCIRKNIGKRYTLALLGVFSLLAAILLISWSIRLFVAREYQGALEDLQQVIPQLKMAEVKEGHEMKVIAGGRTVRRASLKAEGNARIPVLVEETKNNIRFGSSVEDSLALLTDVEEVLSGIEELDSVYENKRKDLPIEGPKLQATEVVQQMPQFPGGIKALMQWLDTNISYPQRCVKLKIGGQMQVSFFVAIDGSVHDIKVDYSLHPDIDRTVIQALKRMPRWQPGMQDGQLTEVCVTIPIEFNPRR</sequence>
<proteinExistence type="inferred from homology"/>
<protein>
    <submittedName>
        <fullName evidence="12">TonB protein</fullName>
    </submittedName>
</protein>
<dbReference type="InterPro" id="IPR006260">
    <property type="entry name" value="TonB/TolA_C"/>
</dbReference>
<keyword evidence="8 10" id="KW-1133">Transmembrane helix</keyword>
<dbReference type="GO" id="GO:0055085">
    <property type="term" value="P:transmembrane transport"/>
    <property type="evidence" value="ECO:0007669"/>
    <property type="project" value="InterPro"/>
</dbReference>
<evidence type="ECO:0000256" key="5">
    <source>
        <dbReference type="ARBA" id="ARBA00022519"/>
    </source>
</evidence>
<dbReference type="GO" id="GO:0031992">
    <property type="term" value="F:energy transducer activity"/>
    <property type="evidence" value="ECO:0007669"/>
    <property type="project" value="TreeGrafter"/>
</dbReference>
<accession>J9FUV9</accession>
<dbReference type="AlphaFoldDB" id="J9FUV9"/>
<keyword evidence="7" id="KW-0653">Protein transport</keyword>
<keyword evidence="6 10" id="KW-0812">Transmembrane</keyword>
<dbReference type="EMBL" id="AMCI01004333">
    <property type="protein sequence ID" value="EJW98288.1"/>
    <property type="molecule type" value="Genomic_DNA"/>
</dbReference>
<evidence type="ECO:0000256" key="1">
    <source>
        <dbReference type="ARBA" id="ARBA00004383"/>
    </source>
</evidence>
<evidence type="ECO:0000256" key="7">
    <source>
        <dbReference type="ARBA" id="ARBA00022927"/>
    </source>
</evidence>
<feature type="domain" description="TonB C-terminal" evidence="11">
    <location>
        <begin position="181"/>
        <end position="272"/>
    </location>
</feature>
<keyword evidence="5" id="KW-0997">Cell inner membrane</keyword>
<evidence type="ECO:0000256" key="9">
    <source>
        <dbReference type="ARBA" id="ARBA00023136"/>
    </source>
</evidence>
<reference evidence="12" key="1">
    <citation type="journal article" date="2012" name="PLoS ONE">
        <title>Gene sets for utilization of primary and secondary nutrition supplies in the distal gut of endangered iberian lynx.</title>
        <authorList>
            <person name="Alcaide M."/>
            <person name="Messina E."/>
            <person name="Richter M."/>
            <person name="Bargiela R."/>
            <person name="Peplies J."/>
            <person name="Huws S.A."/>
            <person name="Newbold C.J."/>
            <person name="Golyshin P.N."/>
            <person name="Simon M.A."/>
            <person name="Lopez G."/>
            <person name="Yakimov M.M."/>
            <person name="Ferrer M."/>
        </authorList>
    </citation>
    <scope>NUCLEOTIDE SEQUENCE</scope>
</reference>
<dbReference type="SUPFAM" id="SSF74653">
    <property type="entry name" value="TolA/TonB C-terminal domain"/>
    <property type="match status" value="1"/>
</dbReference>
<comment type="subcellular location">
    <subcellularLocation>
        <location evidence="1">Cell inner membrane</location>
        <topology evidence="1">Single-pass membrane protein</topology>
        <orientation evidence="1">Periplasmic side</orientation>
    </subcellularLocation>
</comment>
<keyword evidence="9 10" id="KW-0472">Membrane</keyword>
<dbReference type="NCBIfam" id="TIGR01352">
    <property type="entry name" value="tonB_Cterm"/>
    <property type="match status" value="1"/>
</dbReference>
<dbReference type="InterPro" id="IPR051045">
    <property type="entry name" value="TonB-dependent_transducer"/>
</dbReference>
<evidence type="ECO:0000256" key="2">
    <source>
        <dbReference type="ARBA" id="ARBA00006555"/>
    </source>
</evidence>
<dbReference type="PANTHER" id="PTHR33446">
    <property type="entry name" value="PROTEIN TONB-RELATED"/>
    <property type="match status" value="1"/>
</dbReference>
<evidence type="ECO:0000256" key="8">
    <source>
        <dbReference type="ARBA" id="ARBA00022989"/>
    </source>
</evidence>